<dbReference type="Gene3D" id="2.30.29.30">
    <property type="entry name" value="Pleckstrin-homology domain (PH domain)/Phosphotyrosine-binding domain (PTB)"/>
    <property type="match status" value="1"/>
</dbReference>
<reference evidence="11 12" key="2">
    <citation type="journal article" date="2012" name="Nature">
        <title>Insights into hominid evolution from the gorilla genome sequence.</title>
        <authorList>
            <person name="Scally A."/>
            <person name="Dutheil J.Y."/>
            <person name="Hillier L.W."/>
            <person name="Jordan G.E."/>
            <person name="Goodhead I."/>
            <person name="Herrero J."/>
            <person name="Hobolth A."/>
            <person name="Lappalainen T."/>
            <person name="Mailund T."/>
            <person name="Marques-Bonet T."/>
            <person name="McCarthy S."/>
            <person name="Montgomery S.H."/>
            <person name="Schwalie P.C."/>
            <person name="Tang Y.A."/>
            <person name="Ward M.C."/>
            <person name="Xue Y."/>
            <person name="Yngvadottir B."/>
            <person name="Alkan C."/>
            <person name="Andersen L.N."/>
            <person name="Ayub Q."/>
            <person name="Ball E.V."/>
            <person name="Beal K."/>
            <person name="Bradley B.J."/>
            <person name="Chen Y."/>
            <person name="Clee C.M."/>
            <person name="Fitzgerald S."/>
            <person name="Graves T.A."/>
            <person name="Gu Y."/>
            <person name="Heath P."/>
            <person name="Heger A."/>
            <person name="Karakoc E."/>
            <person name="Kolb-Kokocinski A."/>
            <person name="Laird G.K."/>
            <person name="Lunter G."/>
            <person name="Meader S."/>
            <person name="Mort M."/>
            <person name="Mullikin J.C."/>
            <person name="Munch K."/>
            <person name="O'Connor T.D."/>
            <person name="Phillips A.D."/>
            <person name="Prado-Martinez J."/>
            <person name="Rogers A.S."/>
            <person name="Sajjadian S."/>
            <person name="Schmidt D."/>
            <person name="Shaw K."/>
            <person name="Simpson J.T."/>
            <person name="Stenson P.D."/>
            <person name="Turner D.J."/>
            <person name="Vigilant L."/>
            <person name="Vilella A.J."/>
            <person name="Whitener W."/>
            <person name="Zhu B."/>
            <person name="Cooper D.N."/>
            <person name="de Jong P."/>
            <person name="Dermitzakis E.T."/>
            <person name="Eichler E.E."/>
            <person name="Flicek P."/>
            <person name="Goldman N."/>
            <person name="Mundy N.I."/>
            <person name="Ning Z."/>
            <person name="Odom D.T."/>
            <person name="Ponting C.P."/>
            <person name="Quail M.A."/>
            <person name="Ryder O.A."/>
            <person name="Searle S.M."/>
            <person name="Warren W.C."/>
            <person name="Wilson R.K."/>
            <person name="Schierup M.H."/>
            <person name="Rogers J."/>
            <person name="Tyler-Smith C."/>
            <person name="Durbin R."/>
        </authorList>
    </citation>
    <scope>NUCLEOTIDE SEQUENCE [LARGE SCALE GENOMIC DNA]</scope>
</reference>
<feature type="region of interest" description="Disordered" evidence="9">
    <location>
        <begin position="145"/>
        <end position="195"/>
    </location>
</feature>
<evidence type="ECO:0000256" key="4">
    <source>
        <dbReference type="ARBA" id="ARBA00056716"/>
    </source>
</evidence>
<sequence length="195" mass="22534">MAAAKDTHEDHDTSTENTDESNHDPQFEPIVSLPEQEIKTLEEDEEELFKMRAKLLRFLLKHKEKGAICLLMQRDKTLKICANHYTTPMMELKPNAGSDRAWVWNTHADFADECPKPELLAIRFLNAENAQKFKTKFEECRKEIREREKKAGSGKNDHAEKVAEKLEALSVKEETKEDAEEKQYIGDITTETTEI</sequence>
<dbReference type="InterPro" id="IPR011993">
    <property type="entry name" value="PH-like_dom_sf"/>
</dbReference>
<keyword evidence="12" id="KW-1185">Reference proteome</keyword>
<reference evidence="11" key="3">
    <citation type="submission" date="2025-08" db="UniProtKB">
        <authorList>
            <consortium name="Ensembl"/>
        </authorList>
    </citation>
    <scope>IDENTIFICATION</scope>
</reference>
<dbReference type="HOGENOM" id="CLU_067861_1_3_1"/>
<comment type="similarity">
    <text evidence="5">Belongs to the RANBP1 family.</text>
</comment>
<evidence type="ECO:0000256" key="1">
    <source>
        <dbReference type="ARBA" id="ARBA00022468"/>
    </source>
</evidence>
<dbReference type="InterPro" id="IPR045255">
    <property type="entry name" value="RanBP1-like"/>
</dbReference>
<keyword evidence="1" id="KW-0343">GTPase activation</keyword>
<evidence type="ECO:0000256" key="6">
    <source>
        <dbReference type="ARBA" id="ARBA00066150"/>
    </source>
</evidence>
<dbReference type="InterPro" id="IPR045256">
    <property type="entry name" value="RanBP1_RanBD"/>
</dbReference>
<evidence type="ECO:0000256" key="2">
    <source>
        <dbReference type="ARBA" id="ARBA00022553"/>
    </source>
</evidence>
<dbReference type="SMART" id="SM00160">
    <property type="entry name" value="RanBD"/>
    <property type="match status" value="1"/>
</dbReference>
<comment type="function">
    <text evidence="4">Plays a role in RAN-dependent nucleocytoplasmic transport. Alleviates the TNPO1-dependent inhibition of RAN GTPase activity and mediates the dissociation of RAN from proteins involved in transport into the nucleus. Induces a conformation change in the complex formed by XPO1 and RAN that triggers the release of the nuclear export signal of cargo proteins. Promotes the disassembly of the complex formed by RAN and importin beta. Promotes dissociation of RAN from a complex with KPNA2 and CSE1L. Required for normal mitotic spindle assembly and normal progress through mitosis via its effect on RAN. Does not increase the RAN GTPase activity by itself, but increases GTP hydrolysis mediated by RANGAP1. Inhibits RCC1-dependent exchange of RAN-bound GDP by GTP.</text>
</comment>
<dbReference type="EMBL" id="CABD030123452">
    <property type="status" value="NOT_ANNOTATED_CDS"/>
    <property type="molecule type" value="Genomic_DNA"/>
</dbReference>
<reference evidence="12" key="1">
    <citation type="submission" date="2011-05" db="EMBL/GenBank/DDBJ databases">
        <title>Insights into the evolution of the great apes provided by the gorilla genome.</title>
        <authorList>
            <person name="Scally A."/>
        </authorList>
    </citation>
    <scope>NUCLEOTIDE SEQUENCE [LARGE SCALE GENOMIC DNA]</scope>
</reference>
<dbReference type="FunFam" id="2.30.29.30:FF:000824">
    <property type="entry name" value="Ran-specific GTPase-activating protein"/>
    <property type="match status" value="1"/>
</dbReference>
<dbReference type="CDD" id="cd13179">
    <property type="entry name" value="RanBD_RanBP1"/>
    <property type="match status" value="1"/>
</dbReference>
<feature type="compositionally biased region" description="Basic and acidic residues" evidence="9">
    <location>
        <begin position="145"/>
        <end position="184"/>
    </location>
</feature>
<evidence type="ECO:0000313" key="12">
    <source>
        <dbReference type="Proteomes" id="UP000001519"/>
    </source>
</evidence>
<feature type="region of interest" description="Disordered" evidence="9">
    <location>
        <begin position="1"/>
        <end position="33"/>
    </location>
</feature>
<name>G3SGM9_GORGO</name>
<evidence type="ECO:0000256" key="9">
    <source>
        <dbReference type="SAM" id="MobiDB-lite"/>
    </source>
</evidence>
<feature type="domain" description="RanBD1" evidence="10">
    <location>
        <begin position="26"/>
        <end position="146"/>
    </location>
</feature>
<dbReference type="GeneTree" id="ENSGT00900000141073"/>
<dbReference type="eggNOG" id="KOG0864">
    <property type="taxonomic scope" value="Eukaryota"/>
</dbReference>
<keyword evidence="3" id="KW-0007">Acetylation</keyword>
<dbReference type="SUPFAM" id="SSF50729">
    <property type="entry name" value="PH domain-like"/>
    <property type="match status" value="1"/>
</dbReference>
<accession>G3SGM9</accession>
<dbReference type="PANTHER" id="PTHR23138:SF138">
    <property type="entry name" value="RANBD1 DOMAIN-CONTAINING PROTEIN"/>
    <property type="match status" value="1"/>
</dbReference>
<dbReference type="AlphaFoldDB" id="G3SGM9"/>
<reference evidence="11" key="4">
    <citation type="submission" date="2025-09" db="UniProtKB">
        <authorList>
            <consortium name="Ensembl"/>
        </authorList>
    </citation>
    <scope>IDENTIFICATION</scope>
</reference>
<evidence type="ECO:0000256" key="7">
    <source>
        <dbReference type="ARBA" id="ARBA00067380"/>
    </source>
</evidence>
<evidence type="ECO:0000313" key="11">
    <source>
        <dbReference type="Ensembl" id="ENSGGOP00000027265.2"/>
    </source>
</evidence>
<evidence type="ECO:0000256" key="5">
    <source>
        <dbReference type="ARBA" id="ARBA00061276"/>
    </source>
</evidence>
<dbReference type="GO" id="GO:0005096">
    <property type="term" value="F:GTPase activator activity"/>
    <property type="evidence" value="ECO:0007669"/>
    <property type="project" value="UniProtKB-KW"/>
</dbReference>
<dbReference type="Bgee" id="ENSGGOG00000028052">
    <property type="expression patterns" value="Expressed in testis and 6 other cell types or tissues"/>
</dbReference>
<keyword evidence="2" id="KW-0597">Phosphoprotein</keyword>
<proteinExistence type="inferred from homology"/>
<dbReference type="InterPro" id="IPR000156">
    <property type="entry name" value="Ran_bind_dom"/>
</dbReference>
<organism evidence="11 12">
    <name type="scientific">Gorilla gorilla gorilla</name>
    <name type="common">Western lowland gorilla</name>
    <dbReference type="NCBI Taxonomy" id="9595"/>
    <lineage>
        <taxon>Eukaryota</taxon>
        <taxon>Metazoa</taxon>
        <taxon>Chordata</taxon>
        <taxon>Craniata</taxon>
        <taxon>Vertebrata</taxon>
        <taxon>Euteleostomi</taxon>
        <taxon>Mammalia</taxon>
        <taxon>Eutheria</taxon>
        <taxon>Euarchontoglires</taxon>
        <taxon>Primates</taxon>
        <taxon>Haplorrhini</taxon>
        <taxon>Catarrhini</taxon>
        <taxon>Hominidae</taxon>
        <taxon>Gorilla</taxon>
    </lineage>
</organism>
<dbReference type="PANTHER" id="PTHR23138">
    <property type="entry name" value="RAN BINDING PROTEIN"/>
    <property type="match status" value="1"/>
</dbReference>
<evidence type="ECO:0000256" key="8">
    <source>
        <dbReference type="ARBA" id="ARBA00081162"/>
    </source>
</evidence>
<protein>
    <recommendedName>
        <fullName evidence="7">Ran-specific GTPase-activating protein</fullName>
    </recommendedName>
    <alternativeName>
        <fullName evidence="8">Ran-binding protein 1</fullName>
    </alternativeName>
</protein>
<dbReference type="Ensembl" id="ENSGGOT00000027899.2">
    <property type="protein sequence ID" value="ENSGGOP00000027265.2"/>
    <property type="gene ID" value="ENSGGOG00000028052.2"/>
</dbReference>
<comment type="subunit">
    <text evidence="6">Interacts with RAN (via C-terminus of GTP-bound form) but not with GDP-bound RAN. Identified in a complex composed of RAN, RANGAP1 and RANBP1. Identified in a complex that contains TNPO1, RAN and RANBP1. Identified in a complex that contains CSE1L, KPNA2, RAN and RANBP1. Identified in a complex with nucleotide-free RAN and RCC1.</text>
</comment>
<dbReference type="Proteomes" id="UP000001519">
    <property type="component" value="Chromosome X"/>
</dbReference>
<dbReference type="GO" id="GO:0006913">
    <property type="term" value="P:nucleocytoplasmic transport"/>
    <property type="evidence" value="ECO:0007669"/>
    <property type="project" value="InterPro"/>
</dbReference>
<dbReference type="PROSITE" id="PS50196">
    <property type="entry name" value="RANBD1"/>
    <property type="match status" value="1"/>
</dbReference>
<evidence type="ECO:0000259" key="10">
    <source>
        <dbReference type="PROSITE" id="PS50196"/>
    </source>
</evidence>
<evidence type="ECO:0000256" key="3">
    <source>
        <dbReference type="ARBA" id="ARBA00022990"/>
    </source>
</evidence>
<dbReference type="GO" id="GO:0005737">
    <property type="term" value="C:cytoplasm"/>
    <property type="evidence" value="ECO:0007669"/>
    <property type="project" value="UniProtKB-ARBA"/>
</dbReference>
<feature type="compositionally biased region" description="Basic and acidic residues" evidence="9">
    <location>
        <begin position="1"/>
        <end position="26"/>
    </location>
</feature>
<dbReference type="Pfam" id="PF00638">
    <property type="entry name" value="Ran_BP1"/>
    <property type="match status" value="1"/>
</dbReference>